<dbReference type="PANTHER" id="PTHR10794">
    <property type="entry name" value="ABHYDROLASE DOMAIN-CONTAINING PROTEIN"/>
    <property type="match status" value="1"/>
</dbReference>
<dbReference type="Pfam" id="PF12697">
    <property type="entry name" value="Abhydrolase_6"/>
    <property type="match status" value="1"/>
</dbReference>
<reference evidence="4 5" key="1">
    <citation type="submission" date="2020-08" db="EMBL/GenBank/DDBJ databases">
        <authorList>
            <person name="Newling K."/>
            <person name="Davey J."/>
            <person name="Forrester S."/>
        </authorList>
    </citation>
    <scope>NUCLEOTIDE SEQUENCE [LARGE SCALE GENOMIC DNA]</scope>
    <source>
        <strain evidence="5">Crithidia deanei Carvalho (ATCC PRA-265)</strain>
    </source>
</reference>
<evidence type="ECO:0000313" key="5">
    <source>
        <dbReference type="Proteomes" id="UP000515908"/>
    </source>
</evidence>
<name>S9WJZ1_9TRYP</name>
<dbReference type="Gene3D" id="3.40.50.1820">
    <property type="entry name" value="alpha/beta hydrolase"/>
    <property type="match status" value="1"/>
</dbReference>
<evidence type="ECO:0000256" key="1">
    <source>
        <dbReference type="ARBA" id="ARBA00010884"/>
    </source>
</evidence>
<dbReference type="PIRSF" id="PIRSF005211">
    <property type="entry name" value="Ab_hydro_YheT"/>
    <property type="match status" value="1"/>
</dbReference>
<gene>
    <name evidence="4" type="ORF">ADEAN_000210700</name>
</gene>
<dbReference type="InterPro" id="IPR029058">
    <property type="entry name" value="AB_hydrolase_fold"/>
</dbReference>
<dbReference type="AlphaFoldDB" id="S9WJZ1"/>
<evidence type="ECO:0000259" key="3">
    <source>
        <dbReference type="Pfam" id="PF12697"/>
    </source>
</evidence>
<evidence type="ECO:0000256" key="2">
    <source>
        <dbReference type="PIRSR" id="PIRSR005211-1"/>
    </source>
</evidence>
<feature type="active site" description="Charge relay system" evidence="2">
    <location>
        <position position="137"/>
    </location>
</feature>
<dbReference type="VEuPathDB" id="TriTrypDB:ADEAN_000210700"/>
<organism evidence="4 5">
    <name type="scientific">Angomonas deanei</name>
    <dbReference type="NCBI Taxonomy" id="59799"/>
    <lineage>
        <taxon>Eukaryota</taxon>
        <taxon>Discoba</taxon>
        <taxon>Euglenozoa</taxon>
        <taxon>Kinetoplastea</taxon>
        <taxon>Metakinetoplastina</taxon>
        <taxon>Trypanosomatida</taxon>
        <taxon>Trypanosomatidae</taxon>
        <taxon>Strigomonadinae</taxon>
        <taxon>Angomonas</taxon>
    </lineage>
</organism>
<dbReference type="InterPro" id="IPR050960">
    <property type="entry name" value="AB_hydrolase_4_sf"/>
</dbReference>
<proteinExistence type="inferred from homology"/>
<feature type="active site" description="Charge relay system" evidence="2">
    <location>
        <position position="323"/>
    </location>
</feature>
<dbReference type="SUPFAM" id="SSF53474">
    <property type="entry name" value="alpha/beta-Hydrolases"/>
    <property type="match status" value="1"/>
</dbReference>
<keyword evidence="5" id="KW-1185">Reference proteome</keyword>
<dbReference type="GO" id="GO:0034338">
    <property type="term" value="F:short-chain carboxylesterase activity"/>
    <property type="evidence" value="ECO:0007669"/>
    <property type="project" value="TreeGrafter"/>
</dbReference>
<feature type="active site" description="Charge relay system" evidence="2">
    <location>
        <position position="291"/>
    </location>
</feature>
<feature type="domain" description="AB hydrolase-1" evidence="3">
    <location>
        <begin position="52"/>
        <end position="335"/>
    </location>
</feature>
<dbReference type="PANTHER" id="PTHR10794:SF63">
    <property type="entry name" value="ALPHA_BETA HYDROLASE 1, ISOFORM A"/>
    <property type="match status" value="1"/>
</dbReference>
<dbReference type="OrthoDB" id="247542at2759"/>
<dbReference type="InterPro" id="IPR000073">
    <property type="entry name" value="AB_hydrolase_1"/>
</dbReference>
<dbReference type="EMBL" id="LR877147">
    <property type="protein sequence ID" value="CAD2214656.1"/>
    <property type="molecule type" value="Genomic_DNA"/>
</dbReference>
<sequence length="355" mass="39920">MYSGHIHTILGGARLPKRVEYERELLTAKSDGNPICMDWLKVKEGDPVKGVILLIPGLGNYGQTNYIQRFVRLSVRRGYHCCVLTPRGMGSAPLTTPNITCVTFTSDIRQALREVFSADAVVSRFGRSLPVIGVGYSCGANTLIMSVAQEFDDFDKNAAVYGGKFPLIGVISMTAPNEMAYSASMLRTRMGNLLYKRPIMTALRKYLRKHKKMFESARDGLTEEEVSKLPLIHRNFDECFKKLKIPRDIDEHVVAAHFKYKDEFVYYADGYAPKYVRRVRIPILNISTQDDPIAGYLVNVDDWTEVCNENDNAVYVEFPTGGHFGFVQNPLKEFSQIFGVLESFPIDAVDSLVSS</sequence>
<dbReference type="InterPro" id="IPR012020">
    <property type="entry name" value="ABHD4"/>
</dbReference>
<keyword evidence="4" id="KW-0378">Hydrolase</keyword>
<protein>
    <submittedName>
        <fullName evidence="4">Alpha/beta hydrolase fold/Alpha/beta hydrolase family, putative</fullName>
    </submittedName>
</protein>
<dbReference type="GO" id="GO:0047372">
    <property type="term" value="F:monoacylglycerol lipase activity"/>
    <property type="evidence" value="ECO:0007669"/>
    <property type="project" value="TreeGrafter"/>
</dbReference>
<evidence type="ECO:0000313" key="4">
    <source>
        <dbReference type="EMBL" id="CAD2214656.1"/>
    </source>
</evidence>
<accession>S9WJZ1</accession>
<comment type="similarity">
    <text evidence="1">Belongs to the AB hydrolase superfamily. AB hydrolase 4 family.</text>
</comment>
<dbReference type="Proteomes" id="UP000515908">
    <property type="component" value="Chromosome 03"/>
</dbReference>